<name>A0A0D2HDB8_9EURO</name>
<reference evidence="7 8" key="1">
    <citation type="submission" date="2015-01" db="EMBL/GenBank/DDBJ databases">
        <title>The Genome Sequence of Rhinocladiella mackenzie CBS 650.93.</title>
        <authorList>
            <consortium name="The Broad Institute Genomics Platform"/>
            <person name="Cuomo C."/>
            <person name="de Hoog S."/>
            <person name="Gorbushina A."/>
            <person name="Stielow B."/>
            <person name="Teixiera M."/>
            <person name="Abouelleil A."/>
            <person name="Chapman S.B."/>
            <person name="Priest M."/>
            <person name="Young S.K."/>
            <person name="Wortman J."/>
            <person name="Nusbaum C."/>
            <person name="Birren B."/>
        </authorList>
    </citation>
    <scope>NUCLEOTIDE SEQUENCE [LARGE SCALE GENOMIC DNA]</scope>
    <source>
        <strain evidence="7 8">CBS 650.93</strain>
    </source>
</reference>
<evidence type="ECO:0000256" key="5">
    <source>
        <dbReference type="SAM" id="Phobius"/>
    </source>
</evidence>
<comment type="subcellular location">
    <subcellularLocation>
        <location evidence="1">Membrane</location>
        <topology evidence="1">Multi-pass membrane protein</topology>
    </subcellularLocation>
</comment>
<feature type="transmembrane region" description="Helical" evidence="5">
    <location>
        <begin position="117"/>
        <end position="136"/>
    </location>
</feature>
<evidence type="ECO:0000259" key="6">
    <source>
        <dbReference type="Pfam" id="PF13515"/>
    </source>
</evidence>
<evidence type="ECO:0000313" key="7">
    <source>
        <dbReference type="EMBL" id="KIX08478.1"/>
    </source>
</evidence>
<proteinExistence type="predicted"/>
<dbReference type="RefSeq" id="XP_013275614.1">
    <property type="nucleotide sequence ID" value="XM_013420160.1"/>
</dbReference>
<dbReference type="Proteomes" id="UP000053617">
    <property type="component" value="Unassembled WGS sequence"/>
</dbReference>
<feature type="transmembrane region" description="Helical" evidence="5">
    <location>
        <begin position="205"/>
        <end position="229"/>
    </location>
</feature>
<dbReference type="STRING" id="1442369.A0A0D2HDB8"/>
<evidence type="ECO:0000256" key="3">
    <source>
        <dbReference type="ARBA" id="ARBA00022989"/>
    </source>
</evidence>
<dbReference type="PANTHER" id="PTHR37994:SF4">
    <property type="entry name" value="ER TRANSPORTER 6TM N-TERMINAL DOMAIN-CONTAINING PROTEIN-RELATED"/>
    <property type="match status" value="1"/>
</dbReference>
<keyword evidence="8" id="KW-1185">Reference proteome</keyword>
<dbReference type="HOGENOM" id="CLU_601508_0_0_1"/>
<dbReference type="GO" id="GO:0016020">
    <property type="term" value="C:membrane"/>
    <property type="evidence" value="ECO:0007669"/>
    <property type="project" value="UniProtKB-SubCell"/>
</dbReference>
<evidence type="ECO:0000256" key="2">
    <source>
        <dbReference type="ARBA" id="ARBA00022692"/>
    </source>
</evidence>
<evidence type="ECO:0000256" key="4">
    <source>
        <dbReference type="ARBA" id="ARBA00023136"/>
    </source>
</evidence>
<keyword evidence="3 5" id="KW-1133">Transmembrane helix</keyword>
<dbReference type="OrthoDB" id="2274698at2759"/>
<feature type="transmembrane region" description="Helical" evidence="5">
    <location>
        <begin position="167"/>
        <end position="185"/>
    </location>
</feature>
<sequence>MAAFADSKVQDGTMSRNRLIFPGWRRIRKLIENAFMRADSDQSFPDGEATGIIVWLGDSLSPKKDPEHLPPSNWYERATDHFRLIPQYLGSDASAFGFRAVVAISMGAHAGAGVQGFLARVFGTAVATVASITIWYMADQKPAAVIPLAGILFVCALYVVLKNPKHLITAVISIVTTILILGYELQDNKVGTRTLETNGQQYYSIYLLAPYRLVSVLAGIAVAFIWTYFPYPVTTHATLRKDLGATLYLMANYYSITHSTVETKLRHGLSAKLHDKSCPVRKLDKARLKVFDKITVMMNRLREHSDFTKYEPTFGGKFPKQTYDELVSSQPFTASPDSEESPWIRDFRQVTAQSRVTDDELTSTLCLVSASITNSQPLPPYVRVPLPIDIAAQLAAVDPGILSIKHVQEPCYAAFAVLEIASILVMLEMTQVLAKVKELVGEVDFSIPQQARLTS</sequence>
<dbReference type="EMBL" id="KN847476">
    <property type="protein sequence ID" value="KIX08478.1"/>
    <property type="molecule type" value="Genomic_DNA"/>
</dbReference>
<accession>A0A0D2HDB8</accession>
<feature type="domain" description="Integral membrane bound transporter" evidence="6">
    <location>
        <begin position="100"/>
        <end position="226"/>
    </location>
</feature>
<dbReference type="GeneID" id="25291205"/>
<dbReference type="AlphaFoldDB" id="A0A0D2HDB8"/>
<evidence type="ECO:0000256" key="1">
    <source>
        <dbReference type="ARBA" id="ARBA00004141"/>
    </source>
</evidence>
<organism evidence="7 8">
    <name type="scientific">Rhinocladiella mackenziei CBS 650.93</name>
    <dbReference type="NCBI Taxonomy" id="1442369"/>
    <lineage>
        <taxon>Eukaryota</taxon>
        <taxon>Fungi</taxon>
        <taxon>Dikarya</taxon>
        <taxon>Ascomycota</taxon>
        <taxon>Pezizomycotina</taxon>
        <taxon>Eurotiomycetes</taxon>
        <taxon>Chaetothyriomycetidae</taxon>
        <taxon>Chaetothyriales</taxon>
        <taxon>Herpotrichiellaceae</taxon>
        <taxon>Rhinocladiella</taxon>
    </lineage>
</organism>
<dbReference type="Pfam" id="PF13515">
    <property type="entry name" value="FUSC_2"/>
    <property type="match status" value="1"/>
</dbReference>
<protein>
    <recommendedName>
        <fullName evidence="6">Integral membrane bound transporter domain-containing protein</fullName>
    </recommendedName>
</protein>
<dbReference type="VEuPathDB" id="FungiDB:Z518_03134"/>
<keyword evidence="4 5" id="KW-0472">Membrane</keyword>
<evidence type="ECO:0000313" key="8">
    <source>
        <dbReference type="Proteomes" id="UP000053617"/>
    </source>
</evidence>
<dbReference type="PANTHER" id="PTHR37994">
    <property type="entry name" value="ARAE_2_N DOMAIN-CONTAINING PROTEIN-RELATED"/>
    <property type="match status" value="1"/>
</dbReference>
<feature type="transmembrane region" description="Helical" evidence="5">
    <location>
        <begin position="143"/>
        <end position="161"/>
    </location>
</feature>
<gene>
    <name evidence="7" type="ORF">Z518_03134</name>
</gene>
<dbReference type="InterPro" id="IPR049453">
    <property type="entry name" value="Memb_transporter_dom"/>
</dbReference>
<keyword evidence="2 5" id="KW-0812">Transmembrane</keyword>